<keyword evidence="2" id="KW-1185">Reference proteome</keyword>
<evidence type="ECO:0000313" key="2">
    <source>
        <dbReference type="Proteomes" id="UP001139971"/>
    </source>
</evidence>
<dbReference type="EMBL" id="JAOVZO020000018">
    <property type="protein sequence ID" value="MDC8014140.1"/>
    <property type="molecule type" value="Genomic_DNA"/>
</dbReference>
<reference evidence="1" key="1">
    <citation type="submission" date="2023-02" db="EMBL/GenBank/DDBJ databases">
        <title>Tahibacter soli sp. nov. isolated from soil.</title>
        <authorList>
            <person name="Baek J.H."/>
            <person name="Lee J.K."/>
            <person name="Choi D.G."/>
            <person name="Jeon C.O."/>
        </authorList>
    </citation>
    <scope>NUCLEOTIDE SEQUENCE</scope>
    <source>
        <strain evidence="1">BL</strain>
    </source>
</reference>
<dbReference type="RefSeq" id="WP_263541779.1">
    <property type="nucleotide sequence ID" value="NZ_JAOVZO020000018.1"/>
</dbReference>
<organism evidence="1 2">
    <name type="scientific">Tahibacter soli</name>
    <dbReference type="NCBI Taxonomy" id="2983605"/>
    <lineage>
        <taxon>Bacteria</taxon>
        <taxon>Pseudomonadati</taxon>
        <taxon>Pseudomonadota</taxon>
        <taxon>Gammaproteobacteria</taxon>
        <taxon>Lysobacterales</taxon>
        <taxon>Rhodanobacteraceae</taxon>
        <taxon>Tahibacter</taxon>
    </lineage>
</organism>
<dbReference type="InterPro" id="IPR007362">
    <property type="entry name" value="DUF429"/>
</dbReference>
<sequence>MRAPMLVGVDGCRNAWLAVVRASPDAPLRLNVFDDATALLAACADATAIALDLPLGLSDHGPREADTLARRRLGAGRSSSVFSTPLRAIVDAPTRVDADRRRRAIDARGVGAQSFGLYAKIAQWRRALLASARSRAVVYEIHPEVSFAQIAGKAIAASKHTPDGAKIRRALLAAHFGADALDALADALPRRRAGIDDLYDALAALWSAERIAAGTAVSLPDPPEFDADGLRRAIWY</sequence>
<proteinExistence type="predicted"/>
<dbReference type="Proteomes" id="UP001139971">
    <property type="component" value="Unassembled WGS sequence"/>
</dbReference>
<protein>
    <submittedName>
        <fullName evidence="1">DUF429 domain-containing protein</fullName>
    </submittedName>
</protein>
<comment type="caution">
    <text evidence="1">The sequence shown here is derived from an EMBL/GenBank/DDBJ whole genome shotgun (WGS) entry which is preliminary data.</text>
</comment>
<dbReference type="Pfam" id="PF04250">
    <property type="entry name" value="DUF429"/>
    <property type="match status" value="1"/>
</dbReference>
<gene>
    <name evidence="1" type="ORF">OD750_016465</name>
</gene>
<evidence type="ECO:0000313" key="1">
    <source>
        <dbReference type="EMBL" id="MDC8014140.1"/>
    </source>
</evidence>
<name>A0A9X3YMW0_9GAMM</name>
<dbReference type="AlphaFoldDB" id="A0A9X3YMW0"/>
<accession>A0A9X3YMW0</accession>